<keyword evidence="7" id="KW-0238">DNA-binding</keyword>
<dbReference type="Pfam" id="PF03175">
    <property type="entry name" value="DNA_pol_B_2"/>
    <property type="match status" value="1"/>
</dbReference>
<evidence type="ECO:0000256" key="7">
    <source>
        <dbReference type="ARBA" id="ARBA00023125"/>
    </source>
</evidence>
<reference evidence="10 11" key="1">
    <citation type="submission" date="2022-05" db="EMBL/GenBank/DDBJ databases">
        <authorList>
            <consortium name="Genoscope - CEA"/>
            <person name="William W."/>
        </authorList>
    </citation>
    <scope>NUCLEOTIDE SEQUENCE [LARGE SCALE GENOMIC DNA]</scope>
</reference>
<evidence type="ECO:0000259" key="9">
    <source>
        <dbReference type="Pfam" id="PF03175"/>
    </source>
</evidence>
<feature type="domain" description="DNA-directed DNA polymerase family B mitochondria/virus" evidence="9">
    <location>
        <begin position="17"/>
        <end position="128"/>
    </location>
</feature>
<gene>
    <name evidence="10" type="ORF">PLOB_00002302</name>
</gene>
<comment type="caution">
    <text evidence="10">The sequence shown here is derived from an EMBL/GenBank/DDBJ whole genome shotgun (WGS) entry which is preliminary data.</text>
</comment>
<accession>A0ABN8Q5B8</accession>
<dbReference type="PANTHER" id="PTHR33568:SF3">
    <property type="entry name" value="DNA-DIRECTED DNA POLYMERASE"/>
    <property type="match status" value="1"/>
</dbReference>
<evidence type="ECO:0000256" key="4">
    <source>
        <dbReference type="ARBA" id="ARBA00022695"/>
    </source>
</evidence>
<evidence type="ECO:0000256" key="8">
    <source>
        <dbReference type="ARBA" id="ARBA00049244"/>
    </source>
</evidence>
<dbReference type="InterPro" id="IPR004868">
    <property type="entry name" value="DNA-dir_DNA_pol_B_mt/vir"/>
</dbReference>
<dbReference type="InterPro" id="IPR012337">
    <property type="entry name" value="RNaseH-like_sf"/>
</dbReference>
<keyword evidence="6" id="KW-0239">DNA-directed DNA polymerase</keyword>
<dbReference type="EMBL" id="CALNXK010000108">
    <property type="protein sequence ID" value="CAH3157601.1"/>
    <property type="molecule type" value="Genomic_DNA"/>
</dbReference>
<name>A0ABN8Q5B8_9CNID</name>
<sequence length="138" mass="16296">MNLKVTGIMATGTKMLHFKHKHLTFKDSLCFLNMPLTNFTKTFGLKELKKGWFPHKFSKLENLDYEDQIPSLQFFEPAQMNKEKKEEYETWHAEQVIEGKIWNFQTEMLEYCKSDVKLLKEGCLKFAKIPSEMQGSIH</sequence>
<evidence type="ECO:0000256" key="6">
    <source>
        <dbReference type="ARBA" id="ARBA00022932"/>
    </source>
</evidence>
<proteinExistence type="inferred from homology"/>
<keyword evidence="4" id="KW-0548">Nucleotidyltransferase</keyword>
<keyword evidence="5" id="KW-0235">DNA replication</keyword>
<organism evidence="10 11">
    <name type="scientific">Porites lobata</name>
    <dbReference type="NCBI Taxonomy" id="104759"/>
    <lineage>
        <taxon>Eukaryota</taxon>
        <taxon>Metazoa</taxon>
        <taxon>Cnidaria</taxon>
        <taxon>Anthozoa</taxon>
        <taxon>Hexacorallia</taxon>
        <taxon>Scleractinia</taxon>
        <taxon>Fungiina</taxon>
        <taxon>Poritidae</taxon>
        <taxon>Porites</taxon>
    </lineage>
</organism>
<evidence type="ECO:0000313" key="10">
    <source>
        <dbReference type="EMBL" id="CAH3157601.1"/>
    </source>
</evidence>
<dbReference type="Gene3D" id="3.30.420.10">
    <property type="entry name" value="Ribonuclease H-like superfamily/Ribonuclease H"/>
    <property type="match status" value="1"/>
</dbReference>
<comment type="catalytic activity">
    <reaction evidence="8">
        <text>DNA(n) + a 2'-deoxyribonucleoside 5'-triphosphate = DNA(n+1) + diphosphate</text>
        <dbReference type="Rhea" id="RHEA:22508"/>
        <dbReference type="Rhea" id="RHEA-COMP:17339"/>
        <dbReference type="Rhea" id="RHEA-COMP:17340"/>
        <dbReference type="ChEBI" id="CHEBI:33019"/>
        <dbReference type="ChEBI" id="CHEBI:61560"/>
        <dbReference type="ChEBI" id="CHEBI:173112"/>
        <dbReference type="EC" id="2.7.7.7"/>
    </reaction>
</comment>
<evidence type="ECO:0000313" key="11">
    <source>
        <dbReference type="Proteomes" id="UP001159405"/>
    </source>
</evidence>
<evidence type="ECO:0000256" key="1">
    <source>
        <dbReference type="ARBA" id="ARBA00005755"/>
    </source>
</evidence>
<dbReference type="EC" id="2.7.7.7" evidence="2"/>
<dbReference type="PANTHER" id="PTHR33568">
    <property type="entry name" value="DNA POLYMERASE"/>
    <property type="match status" value="1"/>
</dbReference>
<evidence type="ECO:0000256" key="3">
    <source>
        <dbReference type="ARBA" id="ARBA00022679"/>
    </source>
</evidence>
<dbReference type="SUPFAM" id="SSF53098">
    <property type="entry name" value="Ribonuclease H-like"/>
    <property type="match status" value="1"/>
</dbReference>
<keyword evidence="11" id="KW-1185">Reference proteome</keyword>
<protein>
    <recommendedName>
        <fullName evidence="2">DNA-directed DNA polymerase</fullName>
        <ecNumber evidence="2">2.7.7.7</ecNumber>
    </recommendedName>
</protein>
<evidence type="ECO:0000256" key="2">
    <source>
        <dbReference type="ARBA" id="ARBA00012417"/>
    </source>
</evidence>
<dbReference type="InterPro" id="IPR036397">
    <property type="entry name" value="RNaseH_sf"/>
</dbReference>
<evidence type="ECO:0000256" key="5">
    <source>
        <dbReference type="ARBA" id="ARBA00022705"/>
    </source>
</evidence>
<keyword evidence="3" id="KW-0808">Transferase</keyword>
<dbReference type="Proteomes" id="UP001159405">
    <property type="component" value="Unassembled WGS sequence"/>
</dbReference>
<comment type="similarity">
    <text evidence="1">Belongs to the DNA polymerase type-B family.</text>
</comment>